<proteinExistence type="predicted"/>
<dbReference type="Proteomes" id="UP000612362">
    <property type="component" value="Unassembled WGS sequence"/>
</dbReference>
<dbReference type="AlphaFoldDB" id="A0A8J3HV66"/>
<dbReference type="SMART" id="SM00448">
    <property type="entry name" value="REC"/>
    <property type="match status" value="1"/>
</dbReference>
<evidence type="ECO:0000256" key="1">
    <source>
        <dbReference type="ARBA" id="ARBA00022553"/>
    </source>
</evidence>
<dbReference type="PANTHER" id="PTHR44591:SF3">
    <property type="entry name" value="RESPONSE REGULATORY DOMAIN-CONTAINING PROTEIN"/>
    <property type="match status" value="1"/>
</dbReference>
<dbReference type="Gene3D" id="3.40.50.2300">
    <property type="match status" value="1"/>
</dbReference>
<name>A0A8J3HV66_9CHLR</name>
<keyword evidence="5" id="KW-1185">Reference proteome</keyword>
<organism evidence="4 5">
    <name type="scientific">Ktedonospora formicarum</name>
    <dbReference type="NCBI Taxonomy" id="2778364"/>
    <lineage>
        <taxon>Bacteria</taxon>
        <taxon>Bacillati</taxon>
        <taxon>Chloroflexota</taxon>
        <taxon>Ktedonobacteria</taxon>
        <taxon>Ktedonobacterales</taxon>
        <taxon>Ktedonobacteraceae</taxon>
        <taxon>Ktedonospora</taxon>
    </lineage>
</organism>
<protein>
    <recommendedName>
        <fullName evidence="3">Response regulatory domain-containing protein</fullName>
    </recommendedName>
</protein>
<dbReference type="EMBL" id="BNJF01000001">
    <property type="protein sequence ID" value="GHO44354.1"/>
    <property type="molecule type" value="Genomic_DNA"/>
</dbReference>
<keyword evidence="1 2" id="KW-0597">Phosphoprotein</keyword>
<evidence type="ECO:0000259" key="3">
    <source>
        <dbReference type="PROSITE" id="PS50110"/>
    </source>
</evidence>
<accession>A0A8J3HV66</accession>
<gene>
    <name evidence="4" type="ORF">KSX_25170</name>
</gene>
<dbReference type="PANTHER" id="PTHR44591">
    <property type="entry name" value="STRESS RESPONSE REGULATOR PROTEIN 1"/>
    <property type="match status" value="1"/>
</dbReference>
<dbReference type="GO" id="GO:0000160">
    <property type="term" value="P:phosphorelay signal transduction system"/>
    <property type="evidence" value="ECO:0007669"/>
    <property type="project" value="InterPro"/>
</dbReference>
<evidence type="ECO:0000313" key="4">
    <source>
        <dbReference type="EMBL" id="GHO44354.1"/>
    </source>
</evidence>
<comment type="caution">
    <text evidence="4">The sequence shown here is derived from an EMBL/GenBank/DDBJ whole genome shotgun (WGS) entry which is preliminary data.</text>
</comment>
<feature type="domain" description="Response regulatory" evidence="3">
    <location>
        <begin position="14"/>
        <end position="129"/>
    </location>
</feature>
<dbReference type="PROSITE" id="PS50110">
    <property type="entry name" value="RESPONSE_REGULATORY"/>
    <property type="match status" value="1"/>
</dbReference>
<feature type="modified residue" description="4-aspartylphosphate" evidence="2">
    <location>
        <position position="64"/>
    </location>
</feature>
<dbReference type="Pfam" id="PF00072">
    <property type="entry name" value="Response_reg"/>
    <property type="match status" value="1"/>
</dbReference>
<dbReference type="InterPro" id="IPR011006">
    <property type="entry name" value="CheY-like_superfamily"/>
</dbReference>
<dbReference type="SUPFAM" id="SSF52172">
    <property type="entry name" value="CheY-like"/>
    <property type="match status" value="1"/>
</dbReference>
<dbReference type="RefSeq" id="WP_220193754.1">
    <property type="nucleotide sequence ID" value="NZ_BNJF01000001.1"/>
</dbReference>
<sequence length="134" mass="15226">MTNEQKIDKKALKVILVVEDDEAIGEVIKLVLAEEPQFYTILATTPHEALSLAQDVQIDLLLIDYLLREMTGIELYDRLHAMKDLSRTPTIITSASLGQHMSELEQRQLIGMEKPFELDSLMNTIRCLLESEKA</sequence>
<evidence type="ECO:0000256" key="2">
    <source>
        <dbReference type="PROSITE-ProRule" id="PRU00169"/>
    </source>
</evidence>
<dbReference type="InterPro" id="IPR001789">
    <property type="entry name" value="Sig_transdc_resp-reg_receiver"/>
</dbReference>
<evidence type="ECO:0000313" key="5">
    <source>
        <dbReference type="Proteomes" id="UP000612362"/>
    </source>
</evidence>
<reference evidence="4" key="1">
    <citation type="submission" date="2020-10" db="EMBL/GenBank/DDBJ databases">
        <title>Taxonomic study of unclassified bacteria belonging to the class Ktedonobacteria.</title>
        <authorList>
            <person name="Yabe S."/>
            <person name="Wang C.M."/>
            <person name="Zheng Y."/>
            <person name="Sakai Y."/>
            <person name="Cavaletti L."/>
            <person name="Monciardini P."/>
            <person name="Donadio S."/>
        </authorList>
    </citation>
    <scope>NUCLEOTIDE SEQUENCE</scope>
    <source>
        <strain evidence="4">SOSP1-1</strain>
    </source>
</reference>
<dbReference type="InterPro" id="IPR050595">
    <property type="entry name" value="Bact_response_regulator"/>
</dbReference>